<dbReference type="AlphaFoldDB" id="A0A4R2JZH3"/>
<dbReference type="EMBL" id="SLWS01000002">
    <property type="protein sequence ID" value="TCO62848.1"/>
    <property type="molecule type" value="Genomic_DNA"/>
</dbReference>
<protein>
    <submittedName>
        <fullName evidence="2">Uncharacterized protein</fullName>
    </submittedName>
</protein>
<feature type="compositionally biased region" description="Basic and acidic residues" evidence="1">
    <location>
        <begin position="51"/>
        <end position="64"/>
    </location>
</feature>
<reference evidence="2 3" key="1">
    <citation type="submission" date="2019-03" db="EMBL/GenBank/DDBJ databases">
        <title>Genomic Encyclopedia of Type Strains, Phase IV (KMG-IV): sequencing the most valuable type-strain genomes for metagenomic binning, comparative biology and taxonomic classification.</title>
        <authorList>
            <person name="Goeker M."/>
        </authorList>
    </citation>
    <scope>NUCLEOTIDE SEQUENCE [LARGE SCALE GENOMIC DNA]</scope>
    <source>
        <strain evidence="2 3">DSM 45934</strain>
    </source>
</reference>
<proteinExistence type="predicted"/>
<keyword evidence="3" id="KW-1185">Reference proteome</keyword>
<feature type="compositionally biased region" description="Low complexity" evidence="1">
    <location>
        <begin position="69"/>
        <end position="79"/>
    </location>
</feature>
<gene>
    <name evidence="2" type="ORF">EV192_102987</name>
</gene>
<dbReference type="Proteomes" id="UP000295680">
    <property type="component" value="Unassembled WGS sequence"/>
</dbReference>
<accession>A0A4R2JZH3</accession>
<name>A0A4R2JZH3_9PSEU</name>
<evidence type="ECO:0000313" key="3">
    <source>
        <dbReference type="Proteomes" id="UP000295680"/>
    </source>
</evidence>
<feature type="compositionally biased region" description="Polar residues" evidence="1">
    <location>
        <begin position="1"/>
        <end position="30"/>
    </location>
</feature>
<organism evidence="2 3">
    <name type="scientific">Actinocrispum wychmicini</name>
    <dbReference type="NCBI Taxonomy" id="1213861"/>
    <lineage>
        <taxon>Bacteria</taxon>
        <taxon>Bacillati</taxon>
        <taxon>Actinomycetota</taxon>
        <taxon>Actinomycetes</taxon>
        <taxon>Pseudonocardiales</taxon>
        <taxon>Pseudonocardiaceae</taxon>
        <taxon>Actinocrispum</taxon>
    </lineage>
</organism>
<evidence type="ECO:0000313" key="2">
    <source>
        <dbReference type="EMBL" id="TCO62848.1"/>
    </source>
</evidence>
<comment type="caution">
    <text evidence="2">The sequence shown here is derived from an EMBL/GenBank/DDBJ whole genome shotgun (WGS) entry which is preliminary data.</text>
</comment>
<feature type="compositionally biased region" description="Basic and acidic residues" evidence="1">
    <location>
        <begin position="81"/>
        <end position="94"/>
    </location>
</feature>
<evidence type="ECO:0000256" key="1">
    <source>
        <dbReference type="SAM" id="MobiDB-lite"/>
    </source>
</evidence>
<sequence>MSEISDGSTTTPVDSTAKTPRGATSPTRRSTGGGADLTTPIPAQQMTRVARPRESGGKGGRSEVDTGSAPPVVGPVQVAQRRRESGGKGGRSEVDTGSAPPVVGPVQVALRRGARPAIEESDSSSEAAASTGDQRSATPRADSMRNKRPDKIPAAAWNRICDGVAFNEVREPYYKERGGANEVYVADAKGRRYKVDSYMPNKEIVSRKETQFSEIKESTVMGYLQELRRKYNPSMRILSTEGNLKKLPDYVGKNLAGVQVLEIPSQKNREVLEVFKKRALDDFQIMIREARL</sequence>
<feature type="region of interest" description="Disordered" evidence="1">
    <location>
        <begin position="1"/>
        <end position="150"/>
    </location>
</feature>